<organism evidence="2 3">
    <name type="scientific">Streptomyces spectabilis</name>
    <dbReference type="NCBI Taxonomy" id="68270"/>
    <lineage>
        <taxon>Bacteria</taxon>
        <taxon>Bacillati</taxon>
        <taxon>Actinomycetota</taxon>
        <taxon>Actinomycetes</taxon>
        <taxon>Kitasatosporales</taxon>
        <taxon>Streptomycetaceae</taxon>
        <taxon>Streptomyces</taxon>
    </lineage>
</organism>
<dbReference type="InterPro" id="IPR038468">
    <property type="entry name" value="MmpS_C"/>
</dbReference>
<dbReference type="Gene3D" id="2.60.40.2880">
    <property type="entry name" value="MmpS1-5, C-terminal soluble domain"/>
    <property type="match status" value="1"/>
</dbReference>
<protein>
    <recommendedName>
        <fullName evidence="4">MmpS family membrane protein</fullName>
    </recommendedName>
</protein>
<feature type="transmembrane region" description="Helical" evidence="1">
    <location>
        <begin position="21"/>
        <end position="43"/>
    </location>
</feature>
<dbReference type="EMBL" id="CP040916">
    <property type="protein sequence ID" value="QDQ10892.1"/>
    <property type="molecule type" value="Genomic_DNA"/>
</dbReference>
<evidence type="ECO:0000313" key="2">
    <source>
        <dbReference type="EMBL" id="QDQ10892.1"/>
    </source>
</evidence>
<sequence>MTQQHGWSAPVPPQPRKRRKWPWVLLVLVLLLAGGCVALVVGIGQEIGEESGREITVRYEVTGDAKDVTITYSTYSDGGTSQNQVTDIDPPWRKELKTKGFIKGGTLVVTTGVSGGTVHCKVTADGTTRTATASGVVATAVCDGF</sequence>
<name>A0A516R5G9_STRST</name>
<proteinExistence type="predicted"/>
<evidence type="ECO:0000256" key="1">
    <source>
        <dbReference type="SAM" id="Phobius"/>
    </source>
</evidence>
<dbReference type="RefSeq" id="WP_144002804.1">
    <property type="nucleotide sequence ID" value="NZ_CP040916.1"/>
</dbReference>
<evidence type="ECO:0000313" key="3">
    <source>
        <dbReference type="Proteomes" id="UP000316806"/>
    </source>
</evidence>
<keyword evidence="1" id="KW-0812">Transmembrane</keyword>
<accession>A0A516R5G9</accession>
<gene>
    <name evidence="2" type="ORF">FH965_10105</name>
</gene>
<evidence type="ECO:0008006" key="4">
    <source>
        <dbReference type="Google" id="ProtNLM"/>
    </source>
</evidence>
<dbReference type="AlphaFoldDB" id="A0A516R5G9"/>
<dbReference type="Proteomes" id="UP000316806">
    <property type="component" value="Chromosome"/>
</dbReference>
<keyword evidence="1" id="KW-1133">Transmembrane helix</keyword>
<reference evidence="2 3" key="1">
    <citation type="journal article" date="2019" name="J. Ind. Microbiol. Biotechnol.">
        <title>The complete genomic sequence of Streptomyces spectabilis NRRL-2792 and identification of secondary metabolite biosynthetic gene clusters.</title>
        <authorList>
            <person name="Sinha A."/>
            <person name="Phillips-Salemka S."/>
            <person name="Niraula T.A."/>
            <person name="Short K.A."/>
            <person name="Niraula N.P."/>
        </authorList>
    </citation>
    <scope>NUCLEOTIDE SEQUENCE [LARGE SCALE GENOMIC DNA]</scope>
    <source>
        <strain evidence="2 3">NRRL 2792</strain>
    </source>
</reference>
<keyword evidence="1" id="KW-0472">Membrane</keyword>